<protein>
    <submittedName>
        <fullName evidence="2">Uncharacterized protein</fullName>
    </submittedName>
</protein>
<accession>A0A499VAS7</accession>
<dbReference type="AlphaFoldDB" id="A0A499VAS7"/>
<proteinExistence type="predicted"/>
<name>A0A499VAS7_STRAX</name>
<organism evidence="2">
    <name type="scientific">Streptomyces avermitilis</name>
    <dbReference type="NCBI Taxonomy" id="33903"/>
    <lineage>
        <taxon>Bacteria</taxon>
        <taxon>Bacillati</taxon>
        <taxon>Actinomycetota</taxon>
        <taxon>Actinomycetes</taxon>
        <taxon>Kitasatosporales</taxon>
        <taxon>Streptomycetaceae</taxon>
        <taxon>Streptomyces</taxon>
    </lineage>
</organism>
<reference evidence="2" key="1">
    <citation type="submission" date="2019-04" db="EMBL/GenBank/DDBJ databases">
        <title>Draft genome sequences of Streptomyces avermitilis MC3.</title>
        <authorList>
            <person name="Komaki H."/>
            <person name="Tamura T."/>
            <person name="Hosoyama A."/>
        </authorList>
    </citation>
    <scope>NUCLEOTIDE SEQUENCE</scope>
    <source>
        <strain evidence="2">MC3</strain>
    </source>
</reference>
<gene>
    <name evidence="2" type="ORF">SAVMC3_26090</name>
</gene>
<sequence>MRLGTGLRGVRGGEPYPMNTSTGGAEAEVAAAPWRSRVRSGPVGPAGCSDSPQEATSSARLATNPPEAVGADAWVSLCVAAKDAVGAKSCRASRAVERIVSTNRTVVPRTMRLLSRCVDSASLTTLTRLSCLQG</sequence>
<feature type="region of interest" description="Disordered" evidence="1">
    <location>
        <begin position="1"/>
        <end position="60"/>
    </location>
</feature>
<evidence type="ECO:0000256" key="1">
    <source>
        <dbReference type="SAM" id="MobiDB-lite"/>
    </source>
</evidence>
<feature type="compositionally biased region" description="Polar residues" evidence="1">
    <location>
        <begin position="50"/>
        <end position="60"/>
    </location>
</feature>
<evidence type="ECO:0000313" key="2">
    <source>
        <dbReference type="EMBL" id="BBJ49980.1"/>
    </source>
</evidence>
<feature type="compositionally biased region" description="Gly residues" evidence="1">
    <location>
        <begin position="1"/>
        <end position="12"/>
    </location>
</feature>
<dbReference type="EMBL" id="AP019621">
    <property type="protein sequence ID" value="BBJ49980.1"/>
    <property type="molecule type" value="Genomic_DNA"/>
</dbReference>